<comment type="caution">
    <text evidence="3">The sequence shown here is derived from an EMBL/GenBank/DDBJ whole genome shotgun (WGS) entry which is preliminary data.</text>
</comment>
<reference evidence="3" key="2">
    <citation type="journal article" date="2021" name="PeerJ">
        <title>Extensive microbial diversity within the chicken gut microbiome revealed by metagenomics and culture.</title>
        <authorList>
            <person name="Gilroy R."/>
            <person name="Ravi A."/>
            <person name="Getino M."/>
            <person name="Pursley I."/>
            <person name="Horton D.L."/>
            <person name="Alikhan N.F."/>
            <person name="Baker D."/>
            <person name="Gharbi K."/>
            <person name="Hall N."/>
            <person name="Watson M."/>
            <person name="Adriaenssens E.M."/>
            <person name="Foster-Nyarko E."/>
            <person name="Jarju S."/>
            <person name="Secka A."/>
            <person name="Antonio M."/>
            <person name="Oren A."/>
            <person name="Chaudhuri R.R."/>
            <person name="La Ragione R."/>
            <person name="Hildebrand F."/>
            <person name="Pallen M.J."/>
        </authorList>
    </citation>
    <scope>NUCLEOTIDE SEQUENCE</scope>
    <source>
        <strain evidence="3">CHK160-1198</strain>
    </source>
</reference>
<feature type="chain" id="PRO_5038603946" evidence="1">
    <location>
        <begin position="25"/>
        <end position="475"/>
    </location>
</feature>
<feature type="signal peptide" evidence="1">
    <location>
        <begin position="1"/>
        <end position="24"/>
    </location>
</feature>
<evidence type="ECO:0000313" key="4">
    <source>
        <dbReference type="Proteomes" id="UP000824099"/>
    </source>
</evidence>
<proteinExistence type="predicted"/>
<organism evidence="3 4">
    <name type="scientific">Candidatus Avacidaminococcus intestinavium</name>
    <dbReference type="NCBI Taxonomy" id="2840684"/>
    <lineage>
        <taxon>Bacteria</taxon>
        <taxon>Bacillati</taxon>
        <taxon>Bacillota</taxon>
        <taxon>Negativicutes</taxon>
        <taxon>Acidaminococcales</taxon>
        <taxon>Acidaminococcaceae</taxon>
        <taxon>Acidaminococcaceae incertae sedis</taxon>
        <taxon>Candidatus Avacidaminococcus</taxon>
    </lineage>
</organism>
<dbReference type="AlphaFoldDB" id="A0A9D1MNT0"/>
<dbReference type="PANTHER" id="PTHR19328">
    <property type="entry name" value="HEDGEHOG-INTERACTING PROTEIN"/>
    <property type="match status" value="1"/>
</dbReference>
<evidence type="ECO:0000256" key="1">
    <source>
        <dbReference type="SAM" id="SignalP"/>
    </source>
</evidence>
<accession>A0A9D1MNT0</accession>
<dbReference type="Pfam" id="PF07995">
    <property type="entry name" value="GSDH"/>
    <property type="match status" value="2"/>
</dbReference>
<feature type="domain" description="Glucose/Sorbosone dehydrogenase" evidence="2">
    <location>
        <begin position="365"/>
        <end position="446"/>
    </location>
</feature>
<feature type="domain" description="Glucose/Sorbosone dehydrogenase" evidence="2">
    <location>
        <begin position="47"/>
        <end position="309"/>
    </location>
</feature>
<dbReference type="SUPFAM" id="SSF50952">
    <property type="entry name" value="Soluble quinoprotein glucose dehydrogenase"/>
    <property type="match status" value="1"/>
</dbReference>
<reference evidence="3" key="1">
    <citation type="submission" date="2020-10" db="EMBL/GenBank/DDBJ databases">
        <authorList>
            <person name="Gilroy R."/>
        </authorList>
    </citation>
    <scope>NUCLEOTIDE SEQUENCE</scope>
    <source>
        <strain evidence="3">CHK160-1198</strain>
    </source>
</reference>
<gene>
    <name evidence="3" type="ORF">IAB06_01495</name>
</gene>
<dbReference type="Proteomes" id="UP000824099">
    <property type="component" value="Unassembled WGS sequence"/>
</dbReference>
<sequence>MKKRYHILGALVATTLLGSAFTYAVEAKSKELKIAPPFTGYVVTDGLDAPWDLTYGPDNLLWVTERLGKRITTINPKTGEKNTILTIEEALAAGGHQGVLGMAFEPSFLKPNSQNYLYVLYNYQADVSAPVDDYKKLVRYRFDVKSKKLINPTTILDKLPGGTDHNGGRVVFGPDGMLYISMGEFGNNQFANYTLPIEAQRLPTTAEIAAGDYSAYVGKVLRIAPDGTIPNDNPVLDSVKSHVYTLGHRNPQGLVFVEDKLFSVEHGPSSDDELNLIEAGGNYGWPHIAGFQDNMGYRYANWSQAPNKENLAWDANIPAPGVPVQDETDWLKPANYKDPLKTFFTVRSDYDYHDADQYGGLAYALWPTIGPSSLTYYPENGPIKGFGNSILITTLKNGAVYKVKLNNQKNNVQGDEEKIFKTQNRYRDIVISPDKKTIYIITDNQGSTTTDYNLEPTSVVENPGSILAFKYQPQK</sequence>
<dbReference type="EMBL" id="DVNI01000021">
    <property type="protein sequence ID" value="HIU63701.1"/>
    <property type="molecule type" value="Genomic_DNA"/>
</dbReference>
<dbReference type="NCBIfam" id="TIGR03606">
    <property type="entry name" value="non_repeat_PQQ"/>
    <property type="match status" value="1"/>
</dbReference>
<dbReference type="Gene3D" id="2.120.10.30">
    <property type="entry name" value="TolB, C-terminal domain"/>
    <property type="match status" value="1"/>
</dbReference>
<evidence type="ECO:0000259" key="2">
    <source>
        <dbReference type="Pfam" id="PF07995"/>
    </source>
</evidence>
<protein>
    <submittedName>
        <fullName evidence="3">PQQ-dependent sugar dehydrogenase</fullName>
    </submittedName>
</protein>
<dbReference type="InterPro" id="IPR019893">
    <property type="entry name" value="SndH-like"/>
</dbReference>
<keyword evidence="1" id="KW-0732">Signal</keyword>
<evidence type="ECO:0000313" key="3">
    <source>
        <dbReference type="EMBL" id="HIU63701.1"/>
    </source>
</evidence>
<dbReference type="InterPro" id="IPR011041">
    <property type="entry name" value="Quinoprot_gluc/sorb_DH_b-prop"/>
</dbReference>
<dbReference type="PANTHER" id="PTHR19328:SF13">
    <property type="entry name" value="HIPL1 PROTEIN"/>
    <property type="match status" value="1"/>
</dbReference>
<dbReference type="InterPro" id="IPR012938">
    <property type="entry name" value="Glc/Sorbosone_DH"/>
</dbReference>
<name>A0A9D1MNT0_9FIRM</name>
<dbReference type="InterPro" id="IPR011042">
    <property type="entry name" value="6-blade_b-propeller_TolB-like"/>
</dbReference>